<feature type="region of interest" description="Disordered" evidence="1">
    <location>
        <begin position="102"/>
        <end position="139"/>
    </location>
</feature>
<sequence length="139" mass="16752">MCKIVFKFTVFFEDPFWVGIYEREYNCKYEVCKITFGAEPKSYEVYDFMLKNWSKLRFSPSFESETADEKHINPKRMQREINKQLHNTGIGTKAQLALKKQHEEGKIEHKIRSREQNEAEKNKYFELKQAKRKAKHRGH</sequence>
<feature type="compositionally biased region" description="Basic residues" evidence="1">
    <location>
        <begin position="130"/>
        <end position="139"/>
    </location>
</feature>
<comment type="caution">
    <text evidence="2">The sequence shown here is derived from an EMBL/GenBank/DDBJ whole genome shotgun (WGS) entry which is preliminary data.</text>
</comment>
<evidence type="ECO:0008006" key="3">
    <source>
        <dbReference type="Google" id="ProtNLM"/>
    </source>
</evidence>
<accession>A0A645AHU4</accession>
<feature type="compositionally biased region" description="Basic and acidic residues" evidence="1">
    <location>
        <begin position="102"/>
        <end position="129"/>
    </location>
</feature>
<gene>
    <name evidence="2" type="primary">yjdF_6</name>
    <name evidence="2" type="ORF">SDC9_99266</name>
</gene>
<evidence type="ECO:0000313" key="2">
    <source>
        <dbReference type="EMBL" id="MPM52506.1"/>
    </source>
</evidence>
<dbReference type="PIRSF" id="PIRSF021328">
    <property type="entry name" value="UCP021328"/>
    <property type="match status" value="1"/>
</dbReference>
<dbReference type="AlphaFoldDB" id="A0A645AHU4"/>
<protein>
    <recommendedName>
        <fullName evidence="3">DUF2992 domain-containing protein</fullName>
    </recommendedName>
</protein>
<dbReference type="Pfam" id="PF11208">
    <property type="entry name" value="DUF2992"/>
    <property type="match status" value="1"/>
</dbReference>
<name>A0A645AHU4_9ZZZZ</name>
<dbReference type="InterPro" id="IPR016787">
    <property type="entry name" value="UCP021328"/>
</dbReference>
<reference evidence="2" key="1">
    <citation type="submission" date="2019-08" db="EMBL/GenBank/DDBJ databases">
        <authorList>
            <person name="Kucharzyk K."/>
            <person name="Murdoch R.W."/>
            <person name="Higgins S."/>
            <person name="Loffler F."/>
        </authorList>
    </citation>
    <scope>NUCLEOTIDE SEQUENCE</scope>
</reference>
<organism evidence="2">
    <name type="scientific">bioreactor metagenome</name>
    <dbReference type="NCBI Taxonomy" id="1076179"/>
    <lineage>
        <taxon>unclassified sequences</taxon>
        <taxon>metagenomes</taxon>
        <taxon>ecological metagenomes</taxon>
    </lineage>
</organism>
<dbReference type="EMBL" id="VSSQ01013893">
    <property type="protein sequence ID" value="MPM52506.1"/>
    <property type="molecule type" value="Genomic_DNA"/>
</dbReference>
<evidence type="ECO:0000256" key="1">
    <source>
        <dbReference type="SAM" id="MobiDB-lite"/>
    </source>
</evidence>
<proteinExistence type="predicted"/>